<dbReference type="EMBL" id="KV922247">
    <property type="protein sequence ID" value="ORE00855.1"/>
    <property type="molecule type" value="Genomic_DNA"/>
</dbReference>
<accession>A0A1X0QM80</accession>
<dbReference type="Proteomes" id="UP000242414">
    <property type="component" value="Unassembled WGS sequence"/>
</dbReference>
<dbReference type="VEuPathDB" id="FungiDB:BCV72DRAFT_218377"/>
<protein>
    <submittedName>
        <fullName evidence="1">Uncharacterized protein</fullName>
    </submittedName>
</protein>
<evidence type="ECO:0000313" key="1">
    <source>
        <dbReference type="EMBL" id="ORE00855.1"/>
    </source>
</evidence>
<gene>
    <name evidence="1" type="ORF">BCV72DRAFT_218377</name>
</gene>
<feature type="non-terminal residue" evidence="1">
    <location>
        <position position="1"/>
    </location>
</feature>
<proteinExistence type="predicted"/>
<name>A0A1X0QM80_RHIZD</name>
<sequence>VGSTVRKTPFGKNEILADRMEEAAKKVAPKDCRGWIRHSQKHFSKRLNMERM</sequence>
<organism evidence="1">
    <name type="scientific">Rhizopus microsporus var. microsporus</name>
    <dbReference type="NCBI Taxonomy" id="86635"/>
    <lineage>
        <taxon>Eukaryota</taxon>
        <taxon>Fungi</taxon>
        <taxon>Fungi incertae sedis</taxon>
        <taxon>Mucoromycota</taxon>
        <taxon>Mucoromycotina</taxon>
        <taxon>Mucoromycetes</taxon>
        <taxon>Mucorales</taxon>
        <taxon>Mucorineae</taxon>
        <taxon>Rhizopodaceae</taxon>
        <taxon>Rhizopus</taxon>
    </lineage>
</organism>
<dbReference type="AlphaFoldDB" id="A0A1X0QM80"/>
<dbReference type="OrthoDB" id="2201966at2759"/>
<reference evidence="1" key="1">
    <citation type="journal article" date="2016" name="Proc. Natl. Acad. Sci. U.S.A.">
        <title>Lipid metabolic changes in an early divergent fungus govern the establishment of a mutualistic symbiosis with endobacteria.</title>
        <authorList>
            <person name="Lastovetsky O.A."/>
            <person name="Gaspar M.L."/>
            <person name="Mondo S.J."/>
            <person name="LaButti K.M."/>
            <person name="Sandor L."/>
            <person name="Grigoriev I.V."/>
            <person name="Henry S.A."/>
            <person name="Pawlowska T.E."/>
        </authorList>
    </citation>
    <scope>NUCLEOTIDE SEQUENCE [LARGE SCALE GENOMIC DNA]</scope>
    <source>
        <strain evidence="1">ATCC 52814</strain>
    </source>
</reference>